<feature type="transmembrane region" description="Helical" evidence="7">
    <location>
        <begin position="272"/>
        <end position="292"/>
    </location>
</feature>
<feature type="transmembrane region" description="Helical" evidence="7">
    <location>
        <begin position="214"/>
        <end position="235"/>
    </location>
</feature>
<dbReference type="PANTHER" id="PTHR43386">
    <property type="entry name" value="OLIGOPEPTIDE TRANSPORT SYSTEM PERMEASE PROTEIN APPC"/>
    <property type="match status" value="1"/>
</dbReference>
<accession>A0A401UR68</accession>
<evidence type="ECO:0000256" key="5">
    <source>
        <dbReference type="ARBA" id="ARBA00022989"/>
    </source>
</evidence>
<gene>
    <name evidence="9" type="primary">appC_1</name>
    <name evidence="9" type="ORF">Ctaglu_36480</name>
</gene>
<name>A0A401UR68_9CLOT</name>
<dbReference type="CDD" id="cd06261">
    <property type="entry name" value="TM_PBP2"/>
    <property type="match status" value="1"/>
</dbReference>
<dbReference type="InterPro" id="IPR053523">
    <property type="entry name" value="Oligopeptide_permease_AppC"/>
</dbReference>
<dbReference type="PROSITE" id="PS50928">
    <property type="entry name" value="ABC_TM1"/>
    <property type="match status" value="1"/>
</dbReference>
<keyword evidence="3" id="KW-1003">Cell membrane</keyword>
<dbReference type="GO" id="GO:0005886">
    <property type="term" value="C:plasma membrane"/>
    <property type="evidence" value="ECO:0007669"/>
    <property type="project" value="UniProtKB-SubCell"/>
</dbReference>
<dbReference type="Pfam" id="PF00528">
    <property type="entry name" value="BPD_transp_1"/>
    <property type="match status" value="1"/>
</dbReference>
<comment type="caution">
    <text evidence="9">The sequence shown here is derived from an EMBL/GenBank/DDBJ whole genome shotgun (WGS) entry which is preliminary data.</text>
</comment>
<feature type="transmembrane region" description="Helical" evidence="7">
    <location>
        <begin position="33"/>
        <end position="54"/>
    </location>
</feature>
<comment type="subcellular location">
    <subcellularLocation>
        <location evidence="1 7">Cell membrane</location>
        <topology evidence="1 7">Multi-pass membrane protein</topology>
    </subcellularLocation>
</comment>
<proteinExistence type="inferred from homology"/>
<dbReference type="OrthoDB" id="9783218at2"/>
<evidence type="ECO:0000256" key="6">
    <source>
        <dbReference type="ARBA" id="ARBA00023136"/>
    </source>
</evidence>
<dbReference type="Pfam" id="PF12911">
    <property type="entry name" value="OppC_N"/>
    <property type="match status" value="1"/>
</dbReference>
<dbReference type="InterPro" id="IPR035906">
    <property type="entry name" value="MetI-like_sf"/>
</dbReference>
<keyword evidence="10" id="KW-1185">Reference proteome</keyword>
<evidence type="ECO:0000256" key="2">
    <source>
        <dbReference type="ARBA" id="ARBA00022448"/>
    </source>
</evidence>
<dbReference type="InterPro" id="IPR025966">
    <property type="entry name" value="OppC_N"/>
</dbReference>
<keyword evidence="6 7" id="KW-0472">Membrane</keyword>
<evidence type="ECO:0000256" key="4">
    <source>
        <dbReference type="ARBA" id="ARBA00022692"/>
    </source>
</evidence>
<keyword evidence="4 7" id="KW-0812">Transmembrane</keyword>
<dbReference type="Proteomes" id="UP000287872">
    <property type="component" value="Unassembled WGS sequence"/>
</dbReference>
<dbReference type="RefSeq" id="WP_125004358.1">
    <property type="nucleotide sequence ID" value="NZ_BHYK01000025.1"/>
</dbReference>
<feature type="transmembrane region" description="Helical" evidence="7">
    <location>
        <begin position="164"/>
        <end position="183"/>
    </location>
</feature>
<reference evidence="9 10" key="1">
    <citation type="submission" date="2018-11" db="EMBL/GenBank/DDBJ databases">
        <title>Genome sequencing and assembly of Clostridium tagluense strain A121.</title>
        <authorList>
            <person name="Murakami T."/>
            <person name="Segawa T."/>
            <person name="Shcherbakova V.A."/>
            <person name="Mori H."/>
            <person name="Yoshimura Y."/>
        </authorList>
    </citation>
    <scope>NUCLEOTIDE SEQUENCE [LARGE SCALE GENOMIC DNA]</scope>
    <source>
        <strain evidence="9 10">A121</strain>
    </source>
</reference>
<dbReference type="InterPro" id="IPR050366">
    <property type="entry name" value="BP-dependent_transpt_permease"/>
</dbReference>
<evidence type="ECO:0000313" key="10">
    <source>
        <dbReference type="Proteomes" id="UP000287872"/>
    </source>
</evidence>
<sequence length="305" mass="33768">MQLELKPEVKQLKKEEILSPWKIIRKRLKKNKLAMFGMYILTFMILMSFIGPLISPYKMESIDLFNVSANPSFKHLLGTDDVGRDVLVRVMYGGRISLSVGILAVFVEVLIGSVLGGIAGFYGGIVDGIIMRIVDIFLCFPGLPLLIMLAAVMSDLKVPPEYRMYVVMFIIGFIGWPGLCRIVRGQILSLREQEFMQAAEALGLKDRRKIFSHLLPNTFASIIVSATLGIGGAILTESTLSFLGLGVTPPTPSWGQMVQAVNNSYILQFKPWIWAPPGICIFLTVMGINLFGDGLRDAIDPKLKV</sequence>
<dbReference type="InterPro" id="IPR000515">
    <property type="entry name" value="MetI-like"/>
</dbReference>
<dbReference type="PANTHER" id="PTHR43386:SF1">
    <property type="entry name" value="D,D-DIPEPTIDE TRANSPORT SYSTEM PERMEASE PROTEIN DDPC-RELATED"/>
    <property type="match status" value="1"/>
</dbReference>
<evidence type="ECO:0000256" key="3">
    <source>
        <dbReference type="ARBA" id="ARBA00022475"/>
    </source>
</evidence>
<evidence type="ECO:0000256" key="7">
    <source>
        <dbReference type="RuleBase" id="RU363032"/>
    </source>
</evidence>
<dbReference type="NCBIfam" id="NF045476">
    <property type="entry name" value="Opp4C"/>
    <property type="match status" value="1"/>
</dbReference>
<evidence type="ECO:0000259" key="8">
    <source>
        <dbReference type="PROSITE" id="PS50928"/>
    </source>
</evidence>
<feature type="transmembrane region" description="Helical" evidence="7">
    <location>
        <begin position="133"/>
        <end position="152"/>
    </location>
</feature>
<protein>
    <submittedName>
        <fullName evidence="9">Peptide ABC transporter permease</fullName>
    </submittedName>
</protein>
<feature type="domain" description="ABC transmembrane type-1" evidence="8">
    <location>
        <begin position="94"/>
        <end position="292"/>
    </location>
</feature>
<dbReference type="SUPFAM" id="SSF161098">
    <property type="entry name" value="MetI-like"/>
    <property type="match status" value="1"/>
</dbReference>
<evidence type="ECO:0000256" key="1">
    <source>
        <dbReference type="ARBA" id="ARBA00004651"/>
    </source>
</evidence>
<organism evidence="9 10">
    <name type="scientific">Clostridium tagluense</name>
    <dbReference type="NCBI Taxonomy" id="360422"/>
    <lineage>
        <taxon>Bacteria</taxon>
        <taxon>Bacillati</taxon>
        <taxon>Bacillota</taxon>
        <taxon>Clostridia</taxon>
        <taxon>Eubacteriales</taxon>
        <taxon>Clostridiaceae</taxon>
        <taxon>Clostridium</taxon>
    </lineage>
</organism>
<dbReference type="EMBL" id="BHYK01000025">
    <property type="protein sequence ID" value="GCD12025.1"/>
    <property type="molecule type" value="Genomic_DNA"/>
</dbReference>
<feature type="transmembrane region" description="Helical" evidence="7">
    <location>
        <begin position="96"/>
        <end position="121"/>
    </location>
</feature>
<dbReference type="GO" id="GO:0055085">
    <property type="term" value="P:transmembrane transport"/>
    <property type="evidence" value="ECO:0007669"/>
    <property type="project" value="InterPro"/>
</dbReference>
<dbReference type="AlphaFoldDB" id="A0A401UR68"/>
<dbReference type="Gene3D" id="1.10.3720.10">
    <property type="entry name" value="MetI-like"/>
    <property type="match status" value="1"/>
</dbReference>
<evidence type="ECO:0000313" key="9">
    <source>
        <dbReference type="EMBL" id="GCD12025.1"/>
    </source>
</evidence>
<comment type="similarity">
    <text evidence="7">Belongs to the binding-protein-dependent transport system permease family.</text>
</comment>
<keyword evidence="5 7" id="KW-1133">Transmembrane helix</keyword>
<keyword evidence="2 7" id="KW-0813">Transport</keyword>